<feature type="transmembrane region" description="Helical" evidence="8">
    <location>
        <begin position="249"/>
        <end position="265"/>
    </location>
</feature>
<reference evidence="9 10" key="1">
    <citation type="submission" date="2019-03" db="EMBL/GenBank/DDBJ databases">
        <title>Primorskyibacter sp. SS33 isolated from sediments.</title>
        <authorList>
            <person name="Xunke S."/>
        </authorList>
    </citation>
    <scope>NUCLEOTIDE SEQUENCE [LARGE SCALE GENOMIC DNA]</scope>
    <source>
        <strain evidence="9 10">SS33</strain>
    </source>
</reference>
<evidence type="ECO:0000313" key="9">
    <source>
        <dbReference type="EMBL" id="TDL78346.1"/>
    </source>
</evidence>
<comment type="subcellular location">
    <subcellularLocation>
        <location evidence="1">Cell membrane</location>
        <topology evidence="1">Multi-pass membrane protein</topology>
    </subcellularLocation>
</comment>
<feature type="transmembrane region" description="Helical" evidence="8">
    <location>
        <begin position="12"/>
        <end position="29"/>
    </location>
</feature>
<dbReference type="GO" id="GO:0005886">
    <property type="term" value="C:plasma membrane"/>
    <property type="evidence" value="ECO:0007669"/>
    <property type="project" value="UniProtKB-SubCell"/>
</dbReference>
<keyword evidence="10" id="KW-1185">Reference proteome</keyword>
<evidence type="ECO:0000256" key="3">
    <source>
        <dbReference type="ARBA" id="ARBA00022475"/>
    </source>
</evidence>
<keyword evidence="6 8" id="KW-1133">Transmembrane helix</keyword>
<feature type="transmembrane region" description="Helical" evidence="8">
    <location>
        <begin position="41"/>
        <end position="61"/>
    </location>
</feature>
<feature type="transmembrane region" description="Helical" evidence="8">
    <location>
        <begin position="303"/>
        <end position="324"/>
    </location>
</feature>
<dbReference type="AlphaFoldDB" id="A0A4R6AAQ1"/>
<keyword evidence="4" id="KW-0997">Cell inner membrane</keyword>
<feature type="transmembrane region" description="Helical" evidence="8">
    <location>
        <begin position="123"/>
        <end position="148"/>
    </location>
</feature>
<feature type="transmembrane region" description="Helical" evidence="8">
    <location>
        <begin position="68"/>
        <end position="89"/>
    </location>
</feature>
<feature type="transmembrane region" description="Helical" evidence="8">
    <location>
        <begin position="95"/>
        <end position="116"/>
    </location>
</feature>
<organism evidence="9 10">
    <name type="scientific">Palleronia sediminis</name>
    <dbReference type="NCBI Taxonomy" id="2547833"/>
    <lineage>
        <taxon>Bacteria</taxon>
        <taxon>Pseudomonadati</taxon>
        <taxon>Pseudomonadota</taxon>
        <taxon>Alphaproteobacteria</taxon>
        <taxon>Rhodobacterales</taxon>
        <taxon>Roseobacteraceae</taxon>
        <taxon>Palleronia</taxon>
    </lineage>
</organism>
<feature type="transmembrane region" description="Helical" evidence="8">
    <location>
        <begin position="217"/>
        <end position="237"/>
    </location>
</feature>
<dbReference type="Pfam" id="PF02653">
    <property type="entry name" value="BPD_transp_2"/>
    <property type="match status" value="1"/>
</dbReference>
<dbReference type="Proteomes" id="UP000295701">
    <property type="component" value="Unassembled WGS sequence"/>
</dbReference>
<evidence type="ECO:0000256" key="7">
    <source>
        <dbReference type="ARBA" id="ARBA00023136"/>
    </source>
</evidence>
<keyword evidence="7 8" id="KW-0472">Membrane</keyword>
<evidence type="ECO:0000256" key="4">
    <source>
        <dbReference type="ARBA" id="ARBA00022519"/>
    </source>
</evidence>
<evidence type="ECO:0000256" key="2">
    <source>
        <dbReference type="ARBA" id="ARBA00022448"/>
    </source>
</evidence>
<dbReference type="EMBL" id="SNAA01000012">
    <property type="protein sequence ID" value="TDL78346.1"/>
    <property type="molecule type" value="Genomic_DNA"/>
</dbReference>
<dbReference type="GO" id="GO:0022857">
    <property type="term" value="F:transmembrane transporter activity"/>
    <property type="evidence" value="ECO:0007669"/>
    <property type="project" value="InterPro"/>
</dbReference>
<proteinExistence type="predicted"/>
<protein>
    <submittedName>
        <fullName evidence="9">ABC transporter permease</fullName>
    </submittedName>
</protein>
<name>A0A4R6AAQ1_9RHOB</name>
<keyword evidence="3" id="KW-1003">Cell membrane</keyword>
<dbReference type="PANTHER" id="PTHR32196">
    <property type="entry name" value="ABC TRANSPORTER PERMEASE PROTEIN YPHD-RELATED-RELATED"/>
    <property type="match status" value="1"/>
</dbReference>
<keyword evidence="2" id="KW-0813">Transport</keyword>
<accession>A0A4R6AAQ1</accession>
<sequence length="334" mass="34696">MRGRSLDIQMVGLIAVNLAILAAAGLTVGERFLSPFNLQSMASQVPEIGLLAMGVMLAMIAGRGGIDLSGIALANLAGICAFLILGPIADSGMSGQVYLLAFGLLSLGVGLLGGVVNGLIIGFVGVTSIIATLGTQLLFTGIAVILTGGSAQTLGYVPALDDFANSPVLGLSPSVWMFLAVAAGLALWLRATKSGRLLFLMGSNHTAARFAGVRTRWLLVQVYMLSGAFAGLAGVVIAARTSSMKWDYGSSYVLVAILIAVMAGVRPEGGYGRVICVVLSATALQLLSSYFNFLALSNFVRDLAWGVLLLVFLAFSRADLSAYWSTAIRPRSKA</sequence>
<evidence type="ECO:0000256" key="6">
    <source>
        <dbReference type="ARBA" id="ARBA00022989"/>
    </source>
</evidence>
<keyword evidence="5 8" id="KW-0812">Transmembrane</keyword>
<evidence type="ECO:0000313" key="10">
    <source>
        <dbReference type="Proteomes" id="UP000295701"/>
    </source>
</evidence>
<comment type="caution">
    <text evidence="9">The sequence shown here is derived from an EMBL/GenBank/DDBJ whole genome shotgun (WGS) entry which is preliminary data.</text>
</comment>
<evidence type="ECO:0000256" key="5">
    <source>
        <dbReference type="ARBA" id="ARBA00022692"/>
    </source>
</evidence>
<evidence type="ECO:0000256" key="8">
    <source>
        <dbReference type="SAM" id="Phobius"/>
    </source>
</evidence>
<dbReference type="RefSeq" id="WP_133397256.1">
    <property type="nucleotide sequence ID" value="NZ_SNAA01000012.1"/>
</dbReference>
<dbReference type="PANTHER" id="PTHR32196:SF21">
    <property type="entry name" value="ABC TRANSPORTER PERMEASE PROTEIN YPHD-RELATED"/>
    <property type="match status" value="1"/>
</dbReference>
<dbReference type="InterPro" id="IPR001851">
    <property type="entry name" value="ABC_transp_permease"/>
</dbReference>
<evidence type="ECO:0000256" key="1">
    <source>
        <dbReference type="ARBA" id="ARBA00004651"/>
    </source>
</evidence>
<dbReference type="CDD" id="cd06579">
    <property type="entry name" value="TM_PBP1_transp_AraH_like"/>
    <property type="match status" value="1"/>
</dbReference>
<gene>
    <name evidence="9" type="ORF">E2L08_11645</name>
</gene>
<dbReference type="OrthoDB" id="192433at2"/>
<feature type="transmembrane region" description="Helical" evidence="8">
    <location>
        <begin position="272"/>
        <end position="291"/>
    </location>
</feature>
<feature type="transmembrane region" description="Helical" evidence="8">
    <location>
        <begin position="168"/>
        <end position="189"/>
    </location>
</feature>